<dbReference type="PANTHER" id="PTHR33910:SF1">
    <property type="entry name" value="PROTEIN TRANSLOCASE SUBUNIT SECE"/>
    <property type="match status" value="1"/>
</dbReference>
<feature type="compositionally biased region" description="Low complexity" evidence="10">
    <location>
        <begin position="32"/>
        <end position="42"/>
    </location>
</feature>
<dbReference type="EMBL" id="NKYE01000001">
    <property type="protein sequence ID" value="OZM74832.1"/>
    <property type="molecule type" value="Genomic_DNA"/>
</dbReference>
<dbReference type="OrthoDB" id="9805743at2"/>
<sequence>MSEDGEKDQEKEPKRPSRPVTAAARRERRASARPAAGKAAGSDADEASKRPAKKDKAAAAKAKADGKDKPTPKRDSKDKKASLFARIGRFVREVWAELRKVIWPTRKQMVTYTSVVLVFVAFMIGLVAVLDLVFLKGMDFVFGN</sequence>
<reference evidence="11 12" key="1">
    <citation type="submission" date="2017-07" db="EMBL/GenBank/DDBJ databases">
        <title>Amycolatopsis antarcticus sp. nov., isolated from the surface of an Antarcticus brown macroalga.</title>
        <authorList>
            <person name="Wang J."/>
            <person name="Leiva S."/>
            <person name="Huang J."/>
            <person name="Huang Y."/>
        </authorList>
    </citation>
    <scope>NUCLEOTIDE SEQUENCE [LARGE SCALE GENOMIC DNA]</scope>
    <source>
        <strain evidence="11 12">AU-G6</strain>
    </source>
</reference>
<comment type="function">
    <text evidence="9">Essential subunit of the Sec protein translocation channel SecYEG. Clamps together the 2 halves of SecY. May contact the channel plug during translocation.</text>
</comment>
<dbReference type="InParanoid" id="A0A263D8K0"/>
<evidence type="ECO:0000256" key="10">
    <source>
        <dbReference type="SAM" id="MobiDB-lite"/>
    </source>
</evidence>
<name>A0A263D8K0_9PSEU</name>
<evidence type="ECO:0000256" key="6">
    <source>
        <dbReference type="ARBA" id="ARBA00022989"/>
    </source>
</evidence>
<dbReference type="GO" id="GO:0043952">
    <property type="term" value="P:protein transport by the Sec complex"/>
    <property type="evidence" value="ECO:0007669"/>
    <property type="project" value="UniProtKB-UniRule"/>
</dbReference>
<evidence type="ECO:0000256" key="4">
    <source>
        <dbReference type="ARBA" id="ARBA00022692"/>
    </source>
</evidence>
<accession>A0A263D8K0</accession>
<comment type="similarity">
    <text evidence="9">Belongs to the SecE/SEC61-gamma family.</text>
</comment>
<dbReference type="Gene3D" id="1.20.5.1030">
    <property type="entry name" value="Preprotein translocase secy subunit"/>
    <property type="match status" value="1"/>
</dbReference>
<comment type="subunit">
    <text evidence="9">Component of the Sec protein translocase complex. Heterotrimer consisting of SecY, SecE and SecG subunits. The heterotrimers can form oligomers, although 1 heterotrimer is thought to be able to translocate proteins. Interacts with the ribosome. Interacts with SecDF, and other proteins may be involved. Interacts with SecA.</text>
</comment>
<evidence type="ECO:0000313" key="12">
    <source>
        <dbReference type="Proteomes" id="UP000242444"/>
    </source>
</evidence>
<evidence type="ECO:0000256" key="2">
    <source>
        <dbReference type="ARBA" id="ARBA00022448"/>
    </source>
</evidence>
<dbReference type="GO" id="GO:0005886">
    <property type="term" value="C:plasma membrane"/>
    <property type="evidence" value="ECO:0007669"/>
    <property type="project" value="UniProtKB-SubCell"/>
</dbReference>
<evidence type="ECO:0000256" key="3">
    <source>
        <dbReference type="ARBA" id="ARBA00022475"/>
    </source>
</evidence>
<dbReference type="GO" id="GO:0008320">
    <property type="term" value="F:protein transmembrane transporter activity"/>
    <property type="evidence" value="ECO:0007669"/>
    <property type="project" value="UniProtKB-UniRule"/>
</dbReference>
<evidence type="ECO:0000313" key="11">
    <source>
        <dbReference type="EMBL" id="OZM74832.1"/>
    </source>
</evidence>
<dbReference type="FunCoup" id="A0A263D8K0">
    <property type="interactions" value="20"/>
</dbReference>
<evidence type="ECO:0000256" key="9">
    <source>
        <dbReference type="HAMAP-Rule" id="MF_00422"/>
    </source>
</evidence>
<dbReference type="GO" id="GO:0065002">
    <property type="term" value="P:intracellular protein transmembrane transport"/>
    <property type="evidence" value="ECO:0007669"/>
    <property type="project" value="UniProtKB-UniRule"/>
</dbReference>
<evidence type="ECO:0000256" key="8">
    <source>
        <dbReference type="ARBA" id="ARBA00023136"/>
    </source>
</evidence>
<keyword evidence="6 9" id="KW-1133">Transmembrane helix</keyword>
<comment type="caution">
    <text evidence="11">The sequence shown here is derived from an EMBL/GenBank/DDBJ whole genome shotgun (WGS) entry which is preliminary data.</text>
</comment>
<dbReference type="HAMAP" id="MF_00422">
    <property type="entry name" value="SecE"/>
    <property type="match status" value="1"/>
</dbReference>
<dbReference type="Proteomes" id="UP000242444">
    <property type="component" value="Unassembled WGS sequence"/>
</dbReference>
<evidence type="ECO:0000256" key="7">
    <source>
        <dbReference type="ARBA" id="ARBA00023010"/>
    </source>
</evidence>
<proteinExistence type="inferred from homology"/>
<keyword evidence="8 9" id="KW-0472">Membrane</keyword>
<keyword evidence="12" id="KW-1185">Reference proteome</keyword>
<feature type="compositionally biased region" description="Basic and acidic residues" evidence="10">
    <location>
        <begin position="46"/>
        <end position="80"/>
    </location>
</feature>
<dbReference type="PANTHER" id="PTHR33910">
    <property type="entry name" value="PROTEIN TRANSLOCASE SUBUNIT SECE"/>
    <property type="match status" value="1"/>
</dbReference>
<dbReference type="InterPro" id="IPR005807">
    <property type="entry name" value="SecE_bac"/>
</dbReference>
<dbReference type="Pfam" id="PF00584">
    <property type="entry name" value="SecE"/>
    <property type="match status" value="1"/>
</dbReference>
<evidence type="ECO:0000256" key="1">
    <source>
        <dbReference type="ARBA" id="ARBA00004370"/>
    </source>
</evidence>
<comment type="subcellular location">
    <subcellularLocation>
        <location evidence="9">Cell membrane</location>
        <topology evidence="9">Single-pass membrane protein</topology>
    </subcellularLocation>
    <subcellularLocation>
        <location evidence="1">Membrane</location>
    </subcellularLocation>
</comment>
<evidence type="ECO:0000256" key="5">
    <source>
        <dbReference type="ARBA" id="ARBA00022927"/>
    </source>
</evidence>
<organism evidence="11 12">
    <name type="scientific">Amycolatopsis antarctica</name>
    <dbReference type="NCBI Taxonomy" id="1854586"/>
    <lineage>
        <taxon>Bacteria</taxon>
        <taxon>Bacillati</taxon>
        <taxon>Actinomycetota</taxon>
        <taxon>Actinomycetes</taxon>
        <taxon>Pseudonocardiales</taxon>
        <taxon>Pseudonocardiaceae</taxon>
        <taxon>Amycolatopsis</taxon>
    </lineage>
</organism>
<dbReference type="GO" id="GO:0009306">
    <property type="term" value="P:protein secretion"/>
    <property type="evidence" value="ECO:0007669"/>
    <property type="project" value="UniProtKB-UniRule"/>
</dbReference>
<keyword evidence="2 9" id="KW-0813">Transport</keyword>
<dbReference type="GO" id="GO:0006605">
    <property type="term" value="P:protein targeting"/>
    <property type="evidence" value="ECO:0007669"/>
    <property type="project" value="UniProtKB-UniRule"/>
</dbReference>
<dbReference type="RefSeq" id="WP_094860617.1">
    <property type="nucleotide sequence ID" value="NZ_NKYE01000001.1"/>
</dbReference>
<keyword evidence="7 9" id="KW-0811">Translocation</keyword>
<keyword evidence="4 9" id="KW-0812">Transmembrane</keyword>
<dbReference type="InterPro" id="IPR001901">
    <property type="entry name" value="Translocase_SecE/Sec61-g"/>
</dbReference>
<gene>
    <name evidence="9" type="primary">secE</name>
    <name evidence="11" type="ORF">CFN78_01040</name>
</gene>
<dbReference type="NCBIfam" id="TIGR00964">
    <property type="entry name" value="secE_bact"/>
    <property type="match status" value="1"/>
</dbReference>
<keyword evidence="5 9" id="KW-0653">Protein transport</keyword>
<dbReference type="AlphaFoldDB" id="A0A263D8K0"/>
<protein>
    <recommendedName>
        <fullName evidence="9">Protein translocase subunit SecE</fullName>
    </recommendedName>
</protein>
<dbReference type="InterPro" id="IPR038379">
    <property type="entry name" value="SecE_sf"/>
</dbReference>
<feature type="transmembrane region" description="Helical" evidence="9">
    <location>
        <begin position="109"/>
        <end position="135"/>
    </location>
</feature>
<feature type="region of interest" description="Disordered" evidence="10">
    <location>
        <begin position="1"/>
        <end position="80"/>
    </location>
</feature>
<dbReference type="PROSITE" id="PS01067">
    <property type="entry name" value="SECE_SEC61G"/>
    <property type="match status" value="1"/>
</dbReference>
<keyword evidence="3 9" id="KW-1003">Cell membrane</keyword>